<gene>
    <name evidence="2" type="ORF">OMO38_04165</name>
</gene>
<comment type="caution">
    <text evidence="2">The sequence shown here is derived from an EMBL/GenBank/DDBJ whole genome shotgun (WGS) entry which is preliminary data.</text>
</comment>
<evidence type="ECO:0000256" key="1">
    <source>
        <dbReference type="SAM" id="Phobius"/>
    </source>
</evidence>
<protein>
    <submittedName>
        <fullName evidence="2">Uncharacterized protein</fullName>
    </submittedName>
</protein>
<organism evidence="2 3">
    <name type="scientific">Chryseobacterium kimseyorum</name>
    <dbReference type="NCBI Taxonomy" id="2984028"/>
    <lineage>
        <taxon>Bacteria</taxon>
        <taxon>Pseudomonadati</taxon>
        <taxon>Bacteroidota</taxon>
        <taxon>Flavobacteriia</taxon>
        <taxon>Flavobacteriales</taxon>
        <taxon>Weeksellaceae</taxon>
        <taxon>Chryseobacterium group</taxon>
        <taxon>Chryseobacterium</taxon>
    </lineage>
</organism>
<accession>A0ABT3HV94</accession>
<keyword evidence="1" id="KW-1133">Transmembrane helix</keyword>
<evidence type="ECO:0000313" key="3">
    <source>
        <dbReference type="Proteomes" id="UP001163731"/>
    </source>
</evidence>
<evidence type="ECO:0000313" key="2">
    <source>
        <dbReference type="EMBL" id="MCW3167717.1"/>
    </source>
</evidence>
<keyword evidence="1" id="KW-0812">Transmembrane</keyword>
<keyword evidence="1" id="KW-0472">Membrane</keyword>
<dbReference type="EMBL" id="JAPDHW010000002">
    <property type="protein sequence ID" value="MCW3167717.1"/>
    <property type="molecule type" value="Genomic_DNA"/>
</dbReference>
<name>A0ABT3HV94_9FLAO</name>
<keyword evidence="3" id="KW-1185">Reference proteome</keyword>
<sequence>MKNIIIILSCLIIGFIAGYLISNLSKDKYSMMRVPDSGSSYGDLIILDKETGDIYVGNESDGYKNFEKRKVIK</sequence>
<feature type="transmembrane region" description="Helical" evidence="1">
    <location>
        <begin position="6"/>
        <end position="24"/>
    </location>
</feature>
<dbReference type="Proteomes" id="UP001163731">
    <property type="component" value="Unassembled WGS sequence"/>
</dbReference>
<dbReference type="RefSeq" id="WP_264748960.1">
    <property type="nucleotide sequence ID" value="NZ_JAPDHW010000002.1"/>
</dbReference>
<proteinExistence type="predicted"/>
<reference evidence="2" key="1">
    <citation type="submission" date="2022-10" db="EMBL/GenBank/DDBJ databases">
        <title>Chryseobacterium babae sp. nov. isolated from the gut of the beetle Oryctes rhinoceros, and Chryseobacterium kimseyorum sp. nov., isolated from a stick insect rearing cage.</title>
        <authorList>
            <person name="Shelomi M."/>
            <person name="Han C.-J."/>
            <person name="Chen W.-M."/>
            <person name="Chen H.-K."/>
            <person name="Liaw S.-J."/>
            <person name="Muhle E."/>
            <person name="Clermont D."/>
        </authorList>
    </citation>
    <scope>NUCLEOTIDE SEQUENCE</scope>
    <source>
        <strain evidence="2">09-1422</strain>
    </source>
</reference>